<feature type="compositionally biased region" description="Low complexity" evidence="2">
    <location>
        <begin position="284"/>
        <end position="294"/>
    </location>
</feature>
<feature type="compositionally biased region" description="Polar residues" evidence="2">
    <location>
        <begin position="268"/>
        <end position="283"/>
    </location>
</feature>
<comment type="similarity">
    <text evidence="1">Belongs to the CWC16 family.</text>
</comment>
<gene>
    <name evidence="3" type="ORF">G6Z78_0012764</name>
</gene>
<dbReference type="EMBL" id="JAANIA010000919">
    <property type="protein sequence ID" value="KAG5322684.1"/>
    <property type="molecule type" value="Genomic_DNA"/>
</dbReference>
<dbReference type="Proteomes" id="UP000668214">
    <property type="component" value="Unassembled WGS sequence"/>
</dbReference>
<keyword evidence="4" id="KW-1185">Reference proteome</keyword>
<feature type="compositionally biased region" description="Polar residues" evidence="2">
    <location>
        <begin position="295"/>
        <end position="307"/>
    </location>
</feature>
<evidence type="ECO:0000313" key="3">
    <source>
        <dbReference type="EMBL" id="KAG5322684.1"/>
    </source>
</evidence>
<dbReference type="GO" id="GO:0005684">
    <property type="term" value="C:U2-type spliceosomal complex"/>
    <property type="evidence" value="ECO:0007669"/>
    <property type="project" value="TreeGrafter"/>
</dbReference>
<protein>
    <submittedName>
        <fullName evidence="3">CC130 protein</fullName>
    </submittedName>
</protein>
<feature type="region of interest" description="Disordered" evidence="2">
    <location>
        <begin position="260"/>
        <end position="307"/>
    </location>
</feature>
<dbReference type="GO" id="GO:0000398">
    <property type="term" value="P:mRNA splicing, via spliceosome"/>
    <property type="evidence" value="ECO:0007669"/>
    <property type="project" value="InterPro"/>
</dbReference>
<name>A0A836FDI4_9HYME</name>
<evidence type="ECO:0000256" key="2">
    <source>
        <dbReference type="SAM" id="MobiDB-lite"/>
    </source>
</evidence>
<accession>A0A836FDI4</accession>
<reference evidence="3" key="1">
    <citation type="submission" date="2020-02" db="EMBL/GenBank/DDBJ databases">
        <title>Relaxed selection underlies rapid genomic changes in the transitions from sociality to social parasitism in ants.</title>
        <authorList>
            <person name="Bi X."/>
        </authorList>
    </citation>
    <scope>NUCLEOTIDE SEQUENCE</scope>
    <source>
        <strain evidence="3">BGI-DK2014c</strain>
        <tissue evidence="3">Whole body</tissue>
    </source>
</reference>
<evidence type="ECO:0000256" key="1">
    <source>
        <dbReference type="ARBA" id="ARBA00005595"/>
    </source>
</evidence>
<sequence>MGERKGTNLYYPPDYDPRAGGLNKFLGTHALRERARKIHMGILIIRFEMPYNIWCNGCGNHIGMGVRYNAEKKKIGMYYSTPLYQFRMKCHLCDNHFEIKTDPANLDYIIVSGARRQENRWDPKQNEQVVPETKEISCRLYDDAMYKLEHGIEDKKVAKSRNSALEGAIALNENIWKDDYSSNCAVRALFRDRKKELQKKQAEDHALLKKTGLDINLVNEHEDDIKLAKLLTRKKGARKQEGMELKRLVSIIRSKNKKKISSNDRLKLQTQESPKTKEITNNATISKTSSSSISLVNYDSSSTDSDT</sequence>
<dbReference type="InterPro" id="IPR007590">
    <property type="entry name" value="Saf4/Yju2"/>
</dbReference>
<feature type="non-terminal residue" evidence="3">
    <location>
        <position position="307"/>
    </location>
</feature>
<proteinExistence type="inferred from homology"/>
<dbReference type="PANTHER" id="PTHR12111:SF2">
    <property type="entry name" value="SPLICING FACTOR YJU2B-RELATED"/>
    <property type="match status" value="1"/>
</dbReference>
<comment type="caution">
    <text evidence="3">The sequence shown here is derived from an EMBL/GenBank/DDBJ whole genome shotgun (WGS) entry which is preliminary data.</text>
</comment>
<dbReference type="GO" id="GO:0071014">
    <property type="term" value="C:post-mRNA release spliceosomal complex"/>
    <property type="evidence" value="ECO:0007669"/>
    <property type="project" value="TreeGrafter"/>
</dbReference>
<dbReference type="AlphaFoldDB" id="A0A836FDI4"/>
<evidence type="ECO:0000313" key="4">
    <source>
        <dbReference type="Proteomes" id="UP000668214"/>
    </source>
</evidence>
<organism evidence="3 4">
    <name type="scientific">Pseudoatta argentina</name>
    <dbReference type="NCBI Taxonomy" id="621737"/>
    <lineage>
        <taxon>Eukaryota</taxon>
        <taxon>Metazoa</taxon>
        <taxon>Ecdysozoa</taxon>
        <taxon>Arthropoda</taxon>
        <taxon>Hexapoda</taxon>
        <taxon>Insecta</taxon>
        <taxon>Pterygota</taxon>
        <taxon>Neoptera</taxon>
        <taxon>Endopterygota</taxon>
        <taxon>Hymenoptera</taxon>
        <taxon>Apocrita</taxon>
        <taxon>Aculeata</taxon>
        <taxon>Formicoidea</taxon>
        <taxon>Formicidae</taxon>
        <taxon>Myrmicinae</taxon>
        <taxon>Pseudoatta</taxon>
    </lineage>
</organism>
<dbReference type="PANTHER" id="PTHR12111">
    <property type="entry name" value="SPLICING FACTOR YJU2"/>
    <property type="match status" value="1"/>
</dbReference>
<feature type="non-terminal residue" evidence="3">
    <location>
        <position position="1"/>
    </location>
</feature>
<dbReference type="Pfam" id="PF04502">
    <property type="entry name" value="Saf4_Yju2"/>
    <property type="match status" value="1"/>
</dbReference>